<comment type="caution">
    <text evidence="2">The sequence shown here is derived from an EMBL/GenBank/DDBJ whole genome shotgun (WGS) entry which is preliminary data.</text>
</comment>
<gene>
    <name evidence="2" type="ORF">FHX37_1815</name>
</gene>
<evidence type="ECO:0000313" key="2">
    <source>
        <dbReference type="EMBL" id="TQN31894.1"/>
    </source>
</evidence>
<organism evidence="2 3">
    <name type="scientific">Haloactinospora alba</name>
    <dbReference type="NCBI Taxonomy" id="405555"/>
    <lineage>
        <taxon>Bacteria</taxon>
        <taxon>Bacillati</taxon>
        <taxon>Actinomycetota</taxon>
        <taxon>Actinomycetes</taxon>
        <taxon>Streptosporangiales</taxon>
        <taxon>Nocardiopsidaceae</taxon>
        <taxon>Haloactinospora</taxon>
    </lineage>
</organism>
<keyword evidence="3" id="KW-1185">Reference proteome</keyword>
<dbReference type="Proteomes" id="UP000317422">
    <property type="component" value="Unassembled WGS sequence"/>
</dbReference>
<name>A0A543NJC8_9ACTN</name>
<reference evidence="2 3" key="1">
    <citation type="submission" date="2019-06" db="EMBL/GenBank/DDBJ databases">
        <title>Sequencing the genomes of 1000 actinobacteria strains.</title>
        <authorList>
            <person name="Klenk H.-P."/>
        </authorList>
    </citation>
    <scope>NUCLEOTIDE SEQUENCE [LARGE SCALE GENOMIC DNA]</scope>
    <source>
        <strain evidence="2 3">DSM 45015</strain>
    </source>
</reference>
<sequence>MRQPWICSSCGAGTGMVTVSPVRIPMWLMDMASAAPSFTPASVAGVRGHRCSKGPHATVRPGCDCAPRREGTEARTGAGVYSMCHRGGSQRRGPRCDCTVFCPLRGTRSAPCFSDRGMAGADDGYPQRVSRRPFPGAARPSPRGAGLPGRSRPARSVLTGRRPRGRIPRLQARRVSPSSSCAEADTAAGPLRERGCSRPACRRNASLPGDRDTSGSRCGV</sequence>
<evidence type="ECO:0000256" key="1">
    <source>
        <dbReference type="SAM" id="MobiDB-lite"/>
    </source>
</evidence>
<proteinExistence type="predicted"/>
<protein>
    <submittedName>
        <fullName evidence="2">Uncharacterized protein</fullName>
    </submittedName>
</protein>
<accession>A0A543NJC8</accession>
<feature type="region of interest" description="Disordered" evidence="1">
    <location>
        <begin position="113"/>
        <end position="220"/>
    </location>
</feature>
<dbReference type="EMBL" id="VFQC01000001">
    <property type="protein sequence ID" value="TQN31894.1"/>
    <property type="molecule type" value="Genomic_DNA"/>
</dbReference>
<dbReference type="AlphaFoldDB" id="A0A543NJC8"/>
<evidence type="ECO:0000313" key="3">
    <source>
        <dbReference type="Proteomes" id="UP000317422"/>
    </source>
</evidence>